<dbReference type="CDD" id="cd00568">
    <property type="entry name" value="TPP_enzymes"/>
    <property type="match status" value="1"/>
</dbReference>
<dbReference type="GO" id="GO:0005948">
    <property type="term" value="C:acetolactate synthase complex"/>
    <property type="evidence" value="ECO:0007669"/>
    <property type="project" value="TreeGrafter"/>
</dbReference>
<evidence type="ECO:0008006" key="9">
    <source>
        <dbReference type="Google" id="ProtNLM"/>
    </source>
</evidence>
<dbReference type="GO" id="GO:0000287">
    <property type="term" value="F:magnesium ion binding"/>
    <property type="evidence" value="ECO:0007669"/>
    <property type="project" value="InterPro"/>
</dbReference>
<reference evidence="7 8" key="1">
    <citation type="journal article" date="2016" name="Front. Microbiol.">
        <title>Comparative Genomics Analysis of Streptomyces Species Reveals Their Adaptation to the Marine Environment and Their Diversity at the Genomic Level.</title>
        <authorList>
            <person name="Tian X."/>
            <person name="Zhang Z."/>
            <person name="Yang T."/>
            <person name="Chen M."/>
            <person name="Li J."/>
            <person name="Chen F."/>
            <person name="Yang J."/>
            <person name="Li W."/>
            <person name="Zhang B."/>
            <person name="Zhang Z."/>
            <person name="Wu J."/>
            <person name="Zhang C."/>
            <person name="Long L."/>
            <person name="Xiao J."/>
        </authorList>
    </citation>
    <scope>NUCLEOTIDE SEQUENCE [LARGE SCALE GENOMIC DNA]</scope>
    <source>
        <strain evidence="7 8">SCSIO 10429</strain>
    </source>
</reference>
<comment type="similarity">
    <text evidence="1 3">Belongs to the TPP enzyme family.</text>
</comment>
<dbReference type="CDD" id="cd07035">
    <property type="entry name" value="TPP_PYR_POX_like"/>
    <property type="match status" value="1"/>
</dbReference>
<dbReference type="InterPro" id="IPR000399">
    <property type="entry name" value="TPP-bd_CS"/>
</dbReference>
<dbReference type="Proteomes" id="UP000176005">
    <property type="component" value="Unassembled WGS sequence"/>
</dbReference>
<dbReference type="AlphaFoldDB" id="A0A1E7L5J4"/>
<evidence type="ECO:0000313" key="7">
    <source>
        <dbReference type="EMBL" id="OEV11283.1"/>
    </source>
</evidence>
<evidence type="ECO:0000313" key="8">
    <source>
        <dbReference type="Proteomes" id="UP000176005"/>
    </source>
</evidence>
<evidence type="ECO:0000259" key="5">
    <source>
        <dbReference type="Pfam" id="PF02775"/>
    </source>
</evidence>
<dbReference type="Gene3D" id="3.40.50.970">
    <property type="match status" value="2"/>
</dbReference>
<dbReference type="SUPFAM" id="SSF52518">
    <property type="entry name" value="Thiamin diphosphate-binding fold (THDP-binding)"/>
    <property type="match status" value="2"/>
</dbReference>
<sequence length="538" mass="55168">MGADAVADQLVAGGVSTVFGVPGVQLDYAVDAFARRAGSLRYLSCRHEQGAAHMADGYARAGGGTGVFAVVPGPGVLNAMTGLATAYACSSPVLCLAANLPAWAIDGGLGLLHEIRDQEEVLRSVTKRVLPVRDADGLAAAVRDGLAAARDGRPQPVAVSVPEDLLKQPAGAFPLPVPGDVRRVAPDAGAVAEAARLLASAERPVVLCGGGVVAAGATEALGELATTLRAPVVTTSNGRGALSDRHPWTLTSLGGRDVVPRADVVLIVGSRGVRMDGTPLAPGAETVLLNADPADLGTPHEPAVALLGDAHLGLDALTAELGRCRSAWTPGDVTAVRTRCGEQIAGIGELADWVGALRDGMADEDVLVGELTQVSYLSRVAFPVYAPRTFLSPGYQGTLGYGIPTAVGAQVARPDVRVVSVSGDGGFAYGMAELLTAVTHRVPVTFVVFDDGAFGNVLRTQVEQFDGRTLGTRLHNPDFADLGRIFGLDSSRAASPQQLTGMLKDAAAADRPTLVSVPVGTFPDPGPLVREGSHAPQN</sequence>
<dbReference type="GO" id="GO:0050660">
    <property type="term" value="F:flavin adenine dinucleotide binding"/>
    <property type="evidence" value="ECO:0007669"/>
    <property type="project" value="TreeGrafter"/>
</dbReference>
<dbReference type="SUPFAM" id="SSF52467">
    <property type="entry name" value="DHS-like NAD/FAD-binding domain"/>
    <property type="match status" value="1"/>
</dbReference>
<dbReference type="Pfam" id="PF02775">
    <property type="entry name" value="TPP_enzyme_C"/>
    <property type="match status" value="1"/>
</dbReference>
<name>A0A1E7L5J4_9ACTN</name>
<dbReference type="PATRIC" id="fig|518642.10.peg.3124"/>
<proteinExistence type="inferred from homology"/>
<dbReference type="InterPro" id="IPR029061">
    <property type="entry name" value="THDP-binding"/>
</dbReference>
<dbReference type="EMBL" id="LJGW01000235">
    <property type="protein sequence ID" value="OEV11283.1"/>
    <property type="molecule type" value="Genomic_DNA"/>
</dbReference>
<dbReference type="PROSITE" id="PS00187">
    <property type="entry name" value="TPP_ENZYMES"/>
    <property type="match status" value="1"/>
</dbReference>
<dbReference type="InterPro" id="IPR029035">
    <property type="entry name" value="DHS-like_NAD/FAD-binding_dom"/>
</dbReference>
<dbReference type="Gene3D" id="3.40.50.1220">
    <property type="entry name" value="TPP-binding domain"/>
    <property type="match status" value="1"/>
</dbReference>
<dbReference type="InterPro" id="IPR045229">
    <property type="entry name" value="TPP_enz"/>
</dbReference>
<organism evidence="7 8">
    <name type="scientific">Streptomyces nanshensis</name>
    <dbReference type="NCBI Taxonomy" id="518642"/>
    <lineage>
        <taxon>Bacteria</taxon>
        <taxon>Bacillati</taxon>
        <taxon>Actinomycetota</taxon>
        <taxon>Actinomycetes</taxon>
        <taxon>Kitasatosporales</taxon>
        <taxon>Streptomycetaceae</taxon>
        <taxon>Streptomyces</taxon>
    </lineage>
</organism>
<dbReference type="GO" id="GO:0003984">
    <property type="term" value="F:acetolactate synthase activity"/>
    <property type="evidence" value="ECO:0007669"/>
    <property type="project" value="TreeGrafter"/>
</dbReference>
<evidence type="ECO:0000256" key="2">
    <source>
        <dbReference type="ARBA" id="ARBA00023052"/>
    </source>
</evidence>
<evidence type="ECO:0000259" key="4">
    <source>
        <dbReference type="Pfam" id="PF00205"/>
    </source>
</evidence>
<dbReference type="InterPro" id="IPR012000">
    <property type="entry name" value="Thiamin_PyroP_enz_cen_dom"/>
</dbReference>
<evidence type="ECO:0000256" key="3">
    <source>
        <dbReference type="RuleBase" id="RU362132"/>
    </source>
</evidence>
<dbReference type="PANTHER" id="PTHR18968">
    <property type="entry name" value="THIAMINE PYROPHOSPHATE ENZYMES"/>
    <property type="match status" value="1"/>
</dbReference>
<dbReference type="Pfam" id="PF00205">
    <property type="entry name" value="TPP_enzyme_M"/>
    <property type="match status" value="1"/>
</dbReference>
<feature type="domain" description="Thiamine pyrophosphate enzyme TPP-binding" evidence="5">
    <location>
        <begin position="379"/>
        <end position="517"/>
    </location>
</feature>
<dbReference type="InterPro" id="IPR012001">
    <property type="entry name" value="Thiamin_PyroP_enz_TPP-bd_dom"/>
</dbReference>
<dbReference type="InterPro" id="IPR011766">
    <property type="entry name" value="TPP_enzyme_TPP-bd"/>
</dbReference>
<evidence type="ECO:0000259" key="6">
    <source>
        <dbReference type="Pfam" id="PF02776"/>
    </source>
</evidence>
<feature type="domain" description="Thiamine pyrophosphate enzyme central" evidence="4">
    <location>
        <begin position="191"/>
        <end position="317"/>
    </location>
</feature>
<keyword evidence="2 3" id="KW-0786">Thiamine pyrophosphate</keyword>
<dbReference type="Pfam" id="PF02776">
    <property type="entry name" value="TPP_enzyme_N"/>
    <property type="match status" value="1"/>
</dbReference>
<keyword evidence="8" id="KW-1185">Reference proteome</keyword>
<feature type="domain" description="Thiamine pyrophosphate enzyme N-terminal TPP-binding" evidence="6">
    <location>
        <begin position="2"/>
        <end position="118"/>
    </location>
</feature>
<gene>
    <name evidence="7" type="ORF">AN218_13660</name>
</gene>
<accession>A0A1E7L5J4</accession>
<protein>
    <recommendedName>
        <fullName evidence="9">Acetolactate synthase</fullName>
    </recommendedName>
</protein>
<dbReference type="GO" id="GO:0009099">
    <property type="term" value="P:L-valine biosynthetic process"/>
    <property type="evidence" value="ECO:0007669"/>
    <property type="project" value="TreeGrafter"/>
</dbReference>
<comment type="caution">
    <text evidence="7">The sequence shown here is derived from an EMBL/GenBank/DDBJ whole genome shotgun (WGS) entry which is preliminary data.</text>
</comment>
<dbReference type="GO" id="GO:0030976">
    <property type="term" value="F:thiamine pyrophosphate binding"/>
    <property type="evidence" value="ECO:0007669"/>
    <property type="project" value="InterPro"/>
</dbReference>
<evidence type="ECO:0000256" key="1">
    <source>
        <dbReference type="ARBA" id="ARBA00007812"/>
    </source>
</evidence>
<dbReference type="PANTHER" id="PTHR18968:SF167">
    <property type="entry name" value="ACETOLACTATE SYNTHASE LARGE SUBUNIT ILVB2-RELATED"/>
    <property type="match status" value="1"/>
</dbReference>
<dbReference type="GO" id="GO:0009097">
    <property type="term" value="P:isoleucine biosynthetic process"/>
    <property type="evidence" value="ECO:0007669"/>
    <property type="project" value="TreeGrafter"/>
</dbReference>